<evidence type="ECO:0000256" key="5">
    <source>
        <dbReference type="ARBA" id="ARBA00022840"/>
    </source>
</evidence>
<keyword evidence="4 7" id="KW-0418">Kinase</keyword>
<dbReference type="InterPro" id="IPR008271">
    <property type="entry name" value="Ser/Thr_kinase_AS"/>
</dbReference>
<dbReference type="Pfam" id="PF00069">
    <property type="entry name" value="Pkinase"/>
    <property type="match status" value="1"/>
</dbReference>
<organism evidence="7 8">
    <name type="scientific">Pseudidiomarina maritima</name>
    <dbReference type="NCBI Taxonomy" id="519453"/>
    <lineage>
        <taxon>Bacteria</taxon>
        <taxon>Pseudomonadati</taxon>
        <taxon>Pseudomonadota</taxon>
        <taxon>Gammaproteobacteria</taxon>
        <taxon>Alteromonadales</taxon>
        <taxon>Idiomarinaceae</taxon>
        <taxon>Pseudidiomarina</taxon>
    </lineage>
</organism>
<keyword evidence="2" id="KW-0808">Transferase</keyword>
<reference evidence="7 8" key="1">
    <citation type="submission" date="2018-05" db="EMBL/GenBank/DDBJ databases">
        <title>Freshwater and sediment microbial communities from various areas in North America, analyzing microbe dynamics in response to fracking.</title>
        <authorList>
            <person name="Lamendella R."/>
        </authorList>
    </citation>
    <scope>NUCLEOTIDE SEQUENCE [LARGE SCALE GENOMIC DNA]</scope>
    <source>
        <strain evidence="7 8">125B1</strain>
    </source>
</reference>
<evidence type="ECO:0000256" key="2">
    <source>
        <dbReference type="ARBA" id="ARBA00022679"/>
    </source>
</evidence>
<proteinExistence type="predicted"/>
<dbReference type="InterPro" id="IPR050660">
    <property type="entry name" value="NEK_Ser/Thr_kinase"/>
</dbReference>
<dbReference type="GO" id="GO:0005524">
    <property type="term" value="F:ATP binding"/>
    <property type="evidence" value="ECO:0007669"/>
    <property type="project" value="UniProtKB-KW"/>
</dbReference>
<evidence type="ECO:0000313" key="8">
    <source>
        <dbReference type="Proteomes" id="UP000246964"/>
    </source>
</evidence>
<dbReference type="PANTHER" id="PTHR43671:SF13">
    <property type="entry name" value="SERINE_THREONINE-PROTEIN KINASE NEK2"/>
    <property type="match status" value="1"/>
</dbReference>
<dbReference type="Gene3D" id="1.10.510.10">
    <property type="entry name" value="Transferase(Phosphotransferase) domain 1"/>
    <property type="match status" value="1"/>
</dbReference>
<protein>
    <recommendedName>
        <fullName evidence="1">non-specific serine/threonine protein kinase</fullName>
        <ecNumber evidence="1">2.7.11.1</ecNumber>
    </recommendedName>
</protein>
<dbReference type="SMART" id="SM00220">
    <property type="entry name" value="S_TKc"/>
    <property type="match status" value="1"/>
</dbReference>
<sequence>MELIKPQVLQKLKVQVLQSIYENANTGRSLYLVRHQTTHKTYALKLFDISLNSESHIRNEMIALNRLPFSVAPHVHAYEHFENKLALLIDWIDGKSFSEKFRELPKDKFEVKERLFALMNAAERLRSLHFKKIFHRDIKPENLIVDGDKAKSSVWIIDFGNSTQKRSLDEGTINYRAPEQYLALNFPIDSKTDVFSLAQVAWLLLTGSPAQLLPNQQCTDWLDPDYPFFAVDTEYSHDLFKLLESATQFNPKQRKDIHSFIQELKRLCRR</sequence>
<evidence type="ECO:0000313" key="7">
    <source>
        <dbReference type="EMBL" id="PWW14225.1"/>
    </source>
</evidence>
<dbReference type="PROSITE" id="PS50011">
    <property type="entry name" value="PROTEIN_KINASE_DOM"/>
    <property type="match status" value="1"/>
</dbReference>
<dbReference type="EMBL" id="QGTT01000004">
    <property type="protein sequence ID" value="PWW14225.1"/>
    <property type="molecule type" value="Genomic_DNA"/>
</dbReference>
<keyword evidence="8" id="KW-1185">Reference proteome</keyword>
<dbReference type="PANTHER" id="PTHR43671">
    <property type="entry name" value="SERINE/THREONINE-PROTEIN KINASE NEK"/>
    <property type="match status" value="1"/>
</dbReference>
<dbReference type="SUPFAM" id="SSF56112">
    <property type="entry name" value="Protein kinase-like (PK-like)"/>
    <property type="match status" value="1"/>
</dbReference>
<dbReference type="GO" id="GO:0004674">
    <property type="term" value="F:protein serine/threonine kinase activity"/>
    <property type="evidence" value="ECO:0007669"/>
    <property type="project" value="UniProtKB-EC"/>
</dbReference>
<evidence type="ECO:0000256" key="1">
    <source>
        <dbReference type="ARBA" id="ARBA00012513"/>
    </source>
</evidence>
<dbReference type="PROSITE" id="PS00108">
    <property type="entry name" value="PROTEIN_KINASE_ST"/>
    <property type="match status" value="1"/>
</dbReference>
<feature type="domain" description="Protein kinase" evidence="6">
    <location>
        <begin position="6"/>
        <end position="267"/>
    </location>
</feature>
<comment type="caution">
    <text evidence="7">The sequence shown here is derived from an EMBL/GenBank/DDBJ whole genome shotgun (WGS) entry which is preliminary data.</text>
</comment>
<evidence type="ECO:0000256" key="3">
    <source>
        <dbReference type="ARBA" id="ARBA00022741"/>
    </source>
</evidence>
<name>A0A317QBX5_9GAMM</name>
<dbReference type="InterPro" id="IPR011009">
    <property type="entry name" value="Kinase-like_dom_sf"/>
</dbReference>
<evidence type="ECO:0000256" key="4">
    <source>
        <dbReference type="ARBA" id="ARBA00022777"/>
    </source>
</evidence>
<dbReference type="AlphaFoldDB" id="A0A317QBX5"/>
<dbReference type="OrthoDB" id="9801841at2"/>
<keyword evidence="3" id="KW-0547">Nucleotide-binding</keyword>
<keyword evidence="5" id="KW-0067">ATP-binding</keyword>
<dbReference type="RefSeq" id="WP_110075595.1">
    <property type="nucleotide sequence ID" value="NZ_QGTT01000004.1"/>
</dbReference>
<dbReference type="InterPro" id="IPR000719">
    <property type="entry name" value="Prot_kinase_dom"/>
</dbReference>
<dbReference type="EC" id="2.7.11.1" evidence="1"/>
<dbReference type="Proteomes" id="UP000246964">
    <property type="component" value="Unassembled WGS sequence"/>
</dbReference>
<gene>
    <name evidence="7" type="ORF">DET45_104164</name>
</gene>
<accession>A0A317QBX5</accession>
<evidence type="ECO:0000259" key="6">
    <source>
        <dbReference type="PROSITE" id="PS50011"/>
    </source>
</evidence>